<feature type="domain" description="RING-type" evidence="6">
    <location>
        <begin position="1"/>
        <end position="27"/>
    </location>
</feature>
<sequence length="359" mass="40999">MECLHRFCRECIDKSMRLGNNECPACRTHCASRRSLRDDPNFDTLIAALYPDIDKYEEEELALHEDEKTQNKLWFYLFKKIQDSIARTFQRQTEALGKRRNAKATAVAFARRSQGNYQTSHLRRKRNIRNGGEFQVSNGSEDMNSNGEGKDSSSGDEEAETKPKRGKRGAETRFPQHFATTNAYAAVDENIPELSKEIISSSSALAWGKNGHRSHNRVNGKNARNSRLYRLADHLRNSEITDDELDINIMVVSLDEESIPSMERPYLRCKSTFSVSLLCQYVALQAAVQADKVELFLVKDPQANIIRGERLVDADKDELHFLSEGRTLAELKIYDNLCLDYLVMAYKANCRTRDTVELS</sequence>
<dbReference type="Gene3D" id="3.30.40.10">
    <property type="entry name" value="Zinc/RING finger domain, C3HC4 (zinc finger)"/>
    <property type="match status" value="1"/>
</dbReference>
<protein>
    <recommendedName>
        <fullName evidence="6">RING-type domain-containing protein</fullName>
    </recommendedName>
</protein>
<dbReference type="OMA" id="CANNVTE"/>
<reference evidence="7 8" key="1">
    <citation type="journal article" date="2017" name="Plant Biotechnol. J.">
        <title>A comprehensive draft genome sequence for lupin (Lupinus angustifolius), an emerging health food: insights into plant-microbe interactions and legume evolution.</title>
        <authorList>
            <person name="Hane J.K."/>
            <person name="Ming Y."/>
            <person name="Kamphuis L.G."/>
            <person name="Nelson M.N."/>
            <person name="Garg G."/>
            <person name="Atkins C.A."/>
            <person name="Bayer P.E."/>
            <person name="Bravo A."/>
            <person name="Bringans S."/>
            <person name="Cannon S."/>
            <person name="Edwards D."/>
            <person name="Foley R."/>
            <person name="Gao L.L."/>
            <person name="Harrison M.J."/>
            <person name="Huang W."/>
            <person name="Hurgobin B."/>
            <person name="Li S."/>
            <person name="Liu C.W."/>
            <person name="McGrath A."/>
            <person name="Morahan G."/>
            <person name="Murray J."/>
            <person name="Weller J."/>
            <person name="Jian J."/>
            <person name="Singh K.B."/>
        </authorList>
    </citation>
    <scope>NUCLEOTIDE SEQUENCE [LARGE SCALE GENOMIC DNA]</scope>
    <source>
        <strain evidence="8">cv. Tanjil</strain>
        <tissue evidence="7">Whole plant</tissue>
    </source>
</reference>
<accession>A0A1J7FVW8</accession>
<evidence type="ECO:0000256" key="2">
    <source>
        <dbReference type="ARBA" id="ARBA00022771"/>
    </source>
</evidence>
<dbReference type="Proteomes" id="UP000188354">
    <property type="component" value="Chromosome LG19"/>
</dbReference>
<dbReference type="Pfam" id="PF13923">
    <property type="entry name" value="zf-C3HC4_2"/>
    <property type="match status" value="1"/>
</dbReference>
<evidence type="ECO:0000313" key="8">
    <source>
        <dbReference type="Proteomes" id="UP000188354"/>
    </source>
</evidence>
<name>A0A1J7FVW8_LUPAN</name>
<dbReference type="PROSITE" id="PS50089">
    <property type="entry name" value="ZF_RING_2"/>
    <property type="match status" value="1"/>
</dbReference>
<feature type="region of interest" description="Disordered" evidence="5">
    <location>
        <begin position="109"/>
        <end position="173"/>
    </location>
</feature>
<dbReference type="SUPFAM" id="SSF57850">
    <property type="entry name" value="RING/U-box"/>
    <property type="match status" value="1"/>
</dbReference>
<dbReference type="AlphaFoldDB" id="A0A1J7FVW8"/>
<dbReference type="PANTHER" id="PTHR46537">
    <property type="entry name" value="OS11G0578200 PROTEIN"/>
    <property type="match status" value="1"/>
</dbReference>
<keyword evidence="1" id="KW-0479">Metal-binding</keyword>
<dbReference type="InterPro" id="IPR001841">
    <property type="entry name" value="Znf_RING"/>
</dbReference>
<keyword evidence="3" id="KW-0862">Zinc</keyword>
<dbReference type="PANTHER" id="PTHR46537:SF3">
    <property type="entry name" value="E3 UBIQUITIN-PROTEIN LIGASE RING1A"/>
    <property type="match status" value="1"/>
</dbReference>
<evidence type="ECO:0000256" key="5">
    <source>
        <dbReference type="SAM" id="MobiDB-lite"/>
    </source>
</evidence>
<dbReference type="GO" id="GO:0008270">
    <property type="term" value="F:zinc ion binding"/>
    <property type="evidence" value="ECO:0007669"/>
    <property type="project" value="UniProtKB-KW"/>
</dbReference>
<dbReference type="STRING" id="3871.A0A1J7FVW8"/>
<dbReference type="PROSITE" id="PS00518">
    <property type="entry name" value="ZF_RING_1"/>
    <property type="match status" value="1"/>
</dbReference>
<feature type="compositionally biased region" description="Polar residues" evidence="5">
    <location>
        <begin position="135"/>
        <end position="147"/>
    </location>
</feature>
<dbReference type="InterPro" id="IPR044592">
    <property type="entry name" value="RING1A/B"/>
</dbReference>
<keyword evidence="8" id="KW-1185">Reference proteome</keyword>
<proteinExistence type="predicted"/>
<organism evidence="7 8">
    <name type="scientific">Lupinus angustifolius</name>
    <name type="common">Narrow-leaved blue lupine</name>
    <dbReference type="NCBI Taxonomy" id="3871"/>
    <lineage>
        <taxon>Eukaryota</taxon>
        <taxon>Viridiplantae</taxon>
        <taxon>Streptophyta</taxon>
        <taxon>Embryophyta</taxon>
        <taxon>Tracheophyta</taxon>
        <taxon>Spermatophyta</taxon>
        <taxon>Magnoliopsida</taxon>
        <taxon>eudicotyledons</taxon>
        <taxon>Gunneridae</taxon>
        <taxon>Pentapetalae</taxon>
        <taxon>rosids</taxon>
        <taxon>fabids</taxon>
        <taxon>Fabales</taxon>
        <taxon>Fabaceae</taxon>
        <taxon>Papilionoideae</taxon>
        <taxon>50 kb inversion clade</taxon>
        <taxon>genistoids sensu lato</taxon>
        <taxon>core genistoids</taxon>
        <taxon>Genisteae</taxon>
        <taxon>Lupinus</taxon>
    </lineage>
</organism>
<evidence type="ECO:0000256" key="4">
    <source>
        <dbReference type="PROSITE-ProRule" id="PRU00175"/>
    </source>
</evidence>
<feature type="compositionally biased region" description="Basic and acidic residues" evidence="5">
    <location>
        <begin position="160"/>
        <end position="171"/>
    </location>
</feature>
<keyword evidence="2 4" id="KW-0863">Zinc-finger</keyword>
<dbReference type="EMBL" id="CM007379">
    <property type="protein sequence ID" value="OIV92229.1"/>
    <property type="molecule type" value="Genomic_DNA"/>
</dbReference>
<evidence type="ECO:0000256" key="3">
    <source>
        <dbReference type="ARBA" id="ARBA00022833"/>
    </source>
</evidence>
<evidence type="ECO:0000256" key="1">
    <source>
        <dbReference type="ARBA" id="ARBA00022723"/>
    </source>
</evidence>
<dbReference type="InterPro" id="IPR013083">
    <property type="entry name" value="Znf_RING/FYVE/PHD"/>
</dbReference>
<dbReference type="InterPro" id="IPR017907">
    <property type="entry name" value="Znf_RING_CS"/>
</dbReference>
<dbReference type="Gramene" id="OIV92229">
    <property type="protein sequence ID" value="OIV92229"/>
    <property type="gene ID" value="TanjilG_31148"/>
</dbReference>
<evidence type="ECO:0000313" key="7">
    <source>
        <dbReference type="EMBL" id="OIV92229.1"/>
    </source>
</evidence>
<dbReference type="CDD" id="cd16531">
    <property type="entry name" value="RING-HC_RING1-like"/>
    <property type="match status" value="1"/>
</dbReference>
<gene>
    <name evidence="7" type="ORF">TanjilG_31148</name>
</gene>
<evidence type="ECO:0000259" key="6">
    <source>
        <dbReference type="PROSITE" id="PS50089"/>
    </source>
</evidence>